<dbReference type="SUPFAM" id="SSF47616">
    <property type="entry name" value="GST C-terminal domain-like"/>
    <property type="match status" value="1"/>
</dbReference>
<dbReference type="CDD" id="cd03177">
    <property type="entry name" value="GST_C_Delta_Epsilon"/>
    <property type="match status" value="1"/>
</dbReference>
<proteinExistence type="predicted"/>
<sequence length="223" mass="25913">MFRLYGIDYSAPFRAVAMTAELSKATYDFVQVDPFKGETQKREFLALNSQHNVPVMQHGDFILNESRAISGYIASQFDKSGKLYPKDPKVNSRINQRLHFDNGVFYKSLFNIVIKRFFGDKMEASKEKIKLMEKALGWANDMLIETGFVANTEYITIADISFLATYSTIKACDIISLHNYKDLNDWAQRCSLLIPNYDQINQKIIYRFFESYTYIHQTKYGYS</sequence>
<dbReference type="PROSITE" id="PS50405">
    <property type="entry name" value="GST_CTER"/>
    <property type="match status" value="1"/>
</dbReference>
<dbReference type="FunFam" id="1.20.1050.10:FF:000007">
    <property type="entry name" value="Glutathione S-transferase 1-1"/>
    <property type="match status" value="1"/>
</dbReference>
<dbReference type="EC" id="2.5.1.18" evidence="2"/>
<dbReference type="PROSITE" id="PS50404">
    <property type="entry name" value="GST_NTER"/>
    <property type="match status" value="1"/>
</dbReference>
<dbReference type="InterPro" id="IPR004045">
    <property type="entry name" value="Glutathione_S-Trfase_N"/>
</dbReference>
<dbReference type="Proteomes" id="UP000675881">
    <property type="component" value="Chromosome 1"/>
</dbReference>
<dbReference type="AlphaFoldDB" id="A0A7R8CGW6"/>
<evidence type="ECO:0000256" key="1">
    <source>
        <dbReference type="ARBA" id="ARBA00011738"/>
    </source>
</evidence>
<dbReference type="Pfam" id="PF02798">
    <property type="entry name" value="GST_N"/>
    <property type="match status" value="1"/>
</dbReference>
<dbReference type="PANTHER" id="PTHR43969">
    <property type="entry name" value="GLUTATHIONE S TRANSFERASE D10, ISOFORM A-RELATED"/>
    <property type="match status" value="1"/>
</dbReference>
<dbReference type="InterPro" id="IPR040079">
    <property type="entry name" value="Glutathione_S-Trfase"/>
</dbReference>
<name>A0A7R8CGW6_LEPSM</name>
<accession>A0A7R8CGW6</accession>
<reference evidence="2" key="1">
    <citation type="submission" date="2021-02" db="EMBL/GenBank/DDBJ databases">
        <authorList>
            <person name="Bekaert M."/>
        </authorList>
    </citation>
    <scope>NUCLEOTIDE SEQUENCE</scope>
    <source>
        <strain evidence="2">IoA-00</strain>
    </source>
</reference>
<dbReference type="EMBL" id="HG994580">
    <property type="protein sequence ID" value="CAF2774257.1"/>
    <property type="molecule type" value="Genomic_DNA"/>
</dbReference>
<keyword evidence="3" id="KW-1185">Reference proteome</keyword>
<dbReference type="Gene3D" id="1.20.1050.10">
    <property type="match status" value="1"/>
</dbReference>
<dbReference type="Gene3D" id="3.40.30.10">
    <property type="entry name" value="Glutaredoxin"/>
    <property type="match status" value="1"/>
</dbReference>
<keyword evidence="2" id="KW-0808">Transferase</keyword>
<dbReference type="SFLD" id="SFLDG01153">
    <property type="entry name" value="Main.4:_Theta-like"/>
    <property type="match status" value="1"/>
</dbReference>
<organism evidence="2 3">
    <name type="scientific">Lepeophtheirus salmonis</name>
    <name type="common">Salmon louse</name>
    <name type="synonym">Caligus salmonis</name>
    <dbReference type="NCBI Taxonomy" id="72036"/>
    <lineage>
        <taxon>Eukaryota</taxon>
        <taxon>Metazoa</taxon>
        <taxon>Ecdysozoa</taxon>
        <taxon>Arthropoda</taxon>
        <taxon>Crustacea</taxon>
        <taxon>Multicrustacea</taxon>
        <taxon>Hexanauplia</taxon>
        <taxon>Copepoda</taxon>
        <taxon>Siphonostomatoida</taxon>
        <taxon>Caligidae</taxon>
        <taxon>Lepeophtheirus</taxon>
    </lineage>
</organism>
<dbReference type="SUPFAM" id="SSF52833">
    <property type="entry name" value="Thioredoxin-like"/>
    <property type="match status" value="1"/>
</dbReference>
<dbReference type="GO" id="GO:0006749">
    <property type="term" value="P:glutathione metabolic process"/>
    <property type="evidence" value="ECO:0007669"/>
    <property type="project" value="TreeGrafter"/>
</dbReference>
<evidence type="ECO:0000313" key="3">
    <source>
        <dbReference type="Proteomes" id="UP000675881"/>
    </source>
</evidence>
<dbReference type="PANTHER" id="PTHR43969:SF9">
    <property type="entry name" value="GLUTATHIONE S TRANSFERASE D10, ISOFORM A-RELATED"/>
    <property type="match status" value="1"/>
</dbReference>
<comment type="subunit">
    <text evidence="1">Homodimer.</text>
</comment>
<dbReference type="InterPro" id="IPR010987">
    <property type="entry name" value="Glutathione-S-Trfase_C-like"/>
</dbReference>
<gene>
    <name evidence="2" type="ORF">LSAA_2230</name>
</gene>
<evidence type="ECO:0000313" key="2">
    <source>
        <dbReference type="EMBL" id="CAF2774257.1"/>
    </source>
</evidence>
<dbReference type="InterPro" id="IPR036249">
    <property type="entry name" value="Thioredoxin-like_sf"/>
</dbReference>
<protein>
    <submittedName>
        <fullName evidence="2">GST</fullName>
        <ecNumber evidence="2">2.5.1.18</ecNumber>
    </submittedName>
</protein>
<dbReference type="InterPro" id="IPR036282">
    <property type="entry name" value="Glutathione-S-Trfase_C_sf"/>
</dbReference>
<dbReference type="GO" id="GO:0004364">
    <property type="term" value="F:glutathione transferase activity"/>
    <property type="evidence" value="ECO:0007669"/>
    <property type="project" value="UniProtKB-EC"/>
</dbReference>
<dbReference type="SFLD" id="SFLDG00358">
    <property type="entry name" value="Main_(cytGST)"/>
    <property type="match status" value="1"/>
</dbReference>
<dbReference type="SFLD" id="SFLDS00019">
    <property type="entry name" value="Glutathione_Transferase_(cytos"/>
    <property type="match status" value="1"/>
</dbReference>
<dbReference type="OrthoDB" id="2309723at2759"/>